<feature type="transmembrane region" description="Helical" evidence="1">
    <location>
        <begin position="104"/>
        <end position="129"/>
    </location>
</feature>
<evidence type="ECO:0000256" key="1">
    <source>
        <dbReference type="SAM" id="Phobius"/>
    </source>
</evidence>
<dbReference type="GO" id="GO:0016020">
    <property type="term" value="C:membrane"/>
    <property type="evidence" value="ECO:0007669"/>
    <property type="project" value="TreeGrafter"/>
</dbReference>
<dbReference type="PANTHER" id="PTHR12242">
    <property type="entry name" value="OS02G0130600 PROTEIN-RELATED"/>
    <property type="match status" value="1"/>
</dbReference>
<dbReference type="EMBL" id="JARYMX010000008">
    <property type="protein sequence ID" value="KAJ9537224.1"/>
    <property type="molecule type" value="Genomic_DNA"/>
</dbReference>
<comment type="caution">
    <text evidence="2">The sequence shown here is derived from an EMBL/GenBank/DDBJ whole genome shotgun (WGS) entry which is preliminary data.</text>
</comment>
<proteinExistence type="predicted"/>
<reference evidence="2" key="1">
    <citation type="submission" date="2023-03" db="EMBL/GenBank/DDBJ databases">
        <title>Chromosome-scale reference genome and RAD-based genetic map of yellow starthistle (Centaurea solstitialis) reveal putative structural variation and QTLs associated with invader traits.</title>
        <authorList>
            <person name="Reatini B."/>
            <person name="Cang F.A."/>
            <person name="Jiang Q."/>
            <person name="Mckibben M.T.W."/>
            <person name="Barker M.S."/>
            <person name="Rieseberg L.H."/>
            <person name="Dlugosch K.M."/>
        </authorList>
    </citation>
    <scope>NUCLEOTIDE SEQUENCE</scope>
    <source>
        <strain evidence="2">CAN-66</strain>
        <tissue evidence="2">Leaf</tissue>
    </source>
</reference>
<keyword evidence="3" id="KW-1185">Reference proteome</keyword>
<feature type="transmembrane region" description="Helical" evidence="1">
    <location>
        <begin position="240"/>
        <end position="264"/>
    </location>
</feature>
<keyword evidence="1" id="KW-0472">Membrane</keyword>
<evidence type="ECO:0000313" key="2">
    <source>
        <dbReference type="EMBL" id="KAJ9537224.1"/>
    </source>
</evidence>
<dbReference type="PANTHER" id="PTHR12242:SF22">
    <property type="entry name" value="OS02G0130600 PROTEIN"/>
    <property type="match status" value="1"/>
</dbReference>
<feature type="transmembrane region" description="Helical" evidence="1">
    <location>
        <begin position="141"/>
        <end position="163"/>
    </location>
</feature>
<keyword evidence="1" id="KW-0812">Transmembrane</keyword>
<feature type="transmembrane region" description="Helical" evidence="1">
    <location>
        <begin position="12"/>
        <end position="34"/>
    </location>
</feature>
<evidence type="ECO:0000313" key="3">
    <source>
        <dbReference type="Proteomes" id="UP001172457"/>
    </source>
</evidence>
<accession>A0AA38S5X4</accession>
<organism evidence="2 3">
    <name type="scientific">Centaurea solstitialis</name>
    <name type="common">yellow star-thistle</name>
    <dbReference type="NCBI Taxonomy" id="347529"/>
    <lineage>
        <taxon>Eukaryota</taxon>
        <taxon>Viridiplantae</taxon>
        <taxon>Streptophyta</taxon>
        <taxon>Embryophyta</taxon>
        <taxon>Tracheophyta</taxon>
        <taxon>Spermatophyta</taxon>
        <taxon>Magnoliopsida</taxon>
        <taxon>eudicotyledons</taxon>
        <taxon>Gunneridae</taxon>
        <taxon>Pentapetalae</taxon>
        <taxon>asterids</taxon>
        <taxon>campanulids</taxon>
        <taxon>Asterales</taxon>
        <taxon>Asteraceae</taxon>
        <taxon>Carduoideae</taxon>
        <taxon>Cardueae</taxon>
        <taxon>Centaureinae</taxon>
        <taxon>Centaurea</taxon>
    </lineage>
</organism>
<keyword evidence="1" id="KW-1133">Transmembrane helix</keyword>
<protein>
    <submittedName>
        <fullName evidence="2">Uncharacterized protein</fullName>
    </submittedName>
</protein>
<name>A0AA38S5X4_9ASTR</name>
<sequence>MDVWSTSVAYWLNWRVFLCFISLLTTISMASYVVKKYEGPKGPRSTREQEEVEDDIGIGSYLSAYGCYHEGGDDELGHTHPYQVVGIWGYMFQIIYQRFPLFRIAYFGIWTCIYVFSHWLIHVCIPMWWPSAFLNLSAPLAPLWYFLIILFHVPSYGVFYLIVKAKNWRVFLCSLCLLTTITMTSYVIKKYEGPKEQGTRNEQEEEEDDDIGVLFEHELWKTCWRQIHPALLMVYRIFDLLLVLFISIVDAILYGGSVLGTLQLSMLGGSSTRLGGSSNGMGDLLGSHHQVAKNKSVSYTLVKSKGKADNIVVEKGRMMVSEAILVPSRCRGKPYWL</sequence>
<dbReference type="AlphaFoldDB" id="A0AA38S5X4"/>
<gene>
    <name evidence="2" type="ORF">OSB04_029957</name>
</gene>
<dbReference type="Proteomes" id="UP001172457">
    <property type="component" value="Chromosome 8"/>
</dbReference>
<feature type="transmembrane region" description="Helical" evidence="1">
    <location>
        <begin position="170"/>
        <end position="188"/>
    </location>
</feature>